<dbReference type="EMBL" id="BJYS01000005">
    <property type="protein sequence ID" value="GEO03373.1"/>
    <property type="molecule type" value="Genomic_DNA"/>
</dbReference>
<dbReference type="Proteomes" id="UP000321532">
    <property type="component" value="Unassembled WGS sequence"/>
</dbReference>
<organism evidence="1 2">
    <name type="scientific">Adhaeribacter aerolatus</name>
    <dbReference type="NCBI Taxonomy" id="670289"/>
    <lineage>
        <taxon>Bacteria</taxon>
        <taxon>Pseudomonadati</taxon>
        <taxon>Bacteroidota</taxon>
        <taxon>Cytophagia</taxon>
        <taxon>Cytophagales</taxon>
        <taxon>Hymenobacteraceae</taxon>
        <taxon>Adhaeribacter</taxon>
    </lineage>
</organism>
<dbReference type="OrthoDB" id="966155at2"/>
<dbReference type="RefSeq" id="WP_146895624.1">
    <property type="nucleotide sequence ID" value="NZ_BJYS01000005.1"/>
</dbReference>
<protein>
    <submittedName>
        <fullName evidence="1">Uncharacterized protein</fullName>
    </submittedName>
</protein>
<gene>
    <name evidence="1" type="ORF">AAE02nite_10370</name>
</gene>
<evidence type="ECO:0000313" key="1">
    <source>
        <dbReference type="EMBL" id="GEO03373.1"/>
    </source>
</evidence>
<evidence type="ECO:0000313" key="2">
    <source>
        <dbReference type="Proteomes" id="UP000321532"/>
    </source>
</evidence>
<name>A0A512AUM2_9BACT</name>
<sequence>MHYKQSVKIYKQSTMNGKYFEKGYEHYFNIEPLKGYQRHEGFPECCPFHKKLLNYINRSEYYYNNELSNSEPIKIPFEALRERIFDQLSFTEHHIVNRINDLNWCEDIKDYIYYNAISLDIIKGFKYYLRGVGHFLELNKAIPFEKKKELISYVEALLKPAEEHYKEAQINIEIFSKWFRIFPAIIRNLTEVGWSGLEFPKIYIKEKRFNIYLGEEVIEFNTKQDVLKALIQATTFLCESVDTVKLFQENKLSHLDKLEIINAAHRLKQAKLLGEYCNIEIKYIEILNQWLTNEKQYFEDITPYLEKASSKINPSVVSLKNLTIESPTTSSEIEEKLEALSNAENKHWKGVPMKEVINHFRVFMERKSKNGKPFLTPEQFISFIERAFLGKLEIPKQEINCIPIGEKGFVILRFYEYYYLATDEYKDIIEKDKYIKLVTDNLANEWEYDSVMYYFKPNMVKKKW</sequence>
<accession>A0A512AUM2</accession>
<proteinExistence type="predicted"/>
<comment type="caution">
    <text evidence="1">The sequence shown here is derived from an EMBL/GenBank/DDBJ whole genome shotgun (WGS) entry which is preliminary data.</text>
</comment>
<keyword evidence="2" id="KW-1185">Reference proteome</keyword>
<reference evidence="1 2" key="1">
    <citation type="submission" date="2019-07" db="EMBL/GenBank/DDBJ databases">
        <title>Whole genome shotgun sequence of Adhaeribacter aerolatus NBRC 106133.</title>
        <authorList>
            <person name="Hosoyama A."/>
            <person name="Uohara A."/>
            <person name="Ohji S."/>
            <person name="Ichikawa N."/>
        </authorList>
    </citation>
    <scope>NUCLEOTIDE SEQUENCE [LARGE SCALE GENOMIC DNA]</scope>
    <source>
        <strain evidence="1 2">NBRC 106133</strain>
    </source>
</reference>
<dbReference type="AlphaFoldDB" id="A0A512AUM2"/>